<keyword evidence="3" id="KW-0813">Transport</keyword>
<comment type="caution">
    <text evidence="4">The sequence shown here is derived from an EMBL/GenBank/DDBJ whole genome shotgun (WGS) entry which is preliminary data.</text>
</comment>
<dbReference type="Proteomes" id="UP000887013">
    <property type="component" value="Unassembled WGS sequence"/>
</dbReference>
<dbReference type="GO" id="GO:0006869">
    <property type="term" value="P:lipid transport"/>
    <property type="evidence" value="ECO:0007669"/>
    <property type="project" value="UniProtKB-UniRule"/>
</dbReference>
<keyword evidence="3" id="KW-0653">Protein transport</keyword>
<evidence type="ECO:0000256" key="1">
    <source>
        <dbReference type="ARBA" id="ARBA00006080"/>
    </source>
</evidence>
<keyword evidence="3" id="KW-0333">Golgi apparatus</keyword>
<dbReference type="GO" id="GO:0007030">
    <property type="term" value="P:Golgi organization"/>
    <property type="evidence" value="ECO:0007669"/>
    <property type="project" value="UniProtKB-UniRule"/>
</dbReference>
<protein>
    <recommendedName>
        <fullName evidence="2 3">Vacuolar protein sorting-associated protein 51 homolog</fullName>
    </recommendedName>
</protein>
<evidence type="ECO:0000256" key="3">
    <source>
        <dbReference type="RuleBase" id="RU368010"/>
    </source>
</evidence>
<evidence type="ECO:0000313" key="4">
    <source>
        <dbReference type="EMBL" id="GFT52497.1"/>
    </source>
</evidence>
<dbReference type="GO" id="GO:0015031">
    <property type="term" value="P:protein transport"/>
    <property type="evidence" value="ECO:0007669"/>
    <property type="project" value="UniProtKB-UniRule"/>
</dbReference>
<gene>
    <name evidence="4" type="primary">vps51</name>
    <name evidence="4" type="ORF">NPIL_144441</name>
</gene>
<evidence type="ECO:0000256" key="2">
    <source>
        <dbReference type="ARBA" id="ARBA00016122"/>
    </source>
</evidence>
<comment type="subunit">
    <text evidence="3">Component of the Golgi-associated retrograde protein (GARP) complex.</text>
</comment>
<dbReference type="AlphaFoldDB" id="A0A8X6P713"/>
<dbReference type="PANTHER" id="PTHR15954">
    <property type="entry name" value="VACUOLAR PROTEIN SORTING-ASSOCIATED PROTEIN 51 HOMOLOG"/>
    <property type="match status" value="1"/>
</dbReference>
<dbReference type="GO" id="GO:0000938">
    <property type="term" value="C:GARP complex"/>
    <property type="evidence" value="ECO:0007669"/>
    <property type="project" value="UniProtKB-UniRule"/>
</dbReference>
<keyword evidence="3" id="KW-0445">Lipid transport</keyword>
<dbReference type="OrthoDB" id="6421425at2759"/>
<dbReference type="GO" id="GO:0042147">
    <property type="term" value="P:retrograde transport, endosome to Golgi"/>
    <property type="evidence" value="ECO:0007669"/>
    <property type="project" value="UniProtKB-UniRule"/>
</dbReference>
<dbReference type="GO" id="GO:0048193">
    <property type="term" value="P:Golgi vesicle transport"/>
    <property type="evidence" value="ECO:0007669"/>
    <property type="project" value="TreeGrafter"/>
</dbReference>
<comment type="subcellular location">
    <subcellularLocation>
        <location evidence="3">Golgi apparatus</location>
        <location evidence="3">trans-Golgi network</location>
    </subcellularLocation>
</comment>
<dbReference type="InterPro" id="IPR014812">
    <property type="entry name" value="Vps51"/>
</dbReference>
<dbReference type="EMBL" id="BMAW01017181">
    <property type="protein sequence ID" value="GFT52497.1"/>
    <property type="molecule type" value="Genomic_DNA"/>
</dbReference>
<dbReference type="GO" id="GO:0007041">
    <property type="term" value="P:lysosomal transport"/>
    <property type="evidence" value="ECO:0007669"/>
    <property type="project" value="TreeGrafter"/>
</dbReference>
<keyword evidence="5" id="KW-1185">Reference proteome</keyword>
<dbReference type="GO" id="GO:1990745">
    <property type="term" value="C:EARP complex"/>
    <property type="evidence" value="ECO:0007669"/>
    <property type="project" value="TreeGrafter"/>
</dbReference>
<dbReference type="GO" id="GO:0016020">
    <property type="term" value="C:membrane"/>
    <property type="evidence" value="ECO:0007669"/>
    <property type="project" value="TreeGrafter"/>
</dbReference>
<reference evidence="4" key="1">
    <citation type="submission" date="2020-08" db="EMBL/GenBank/DDBJ databases">
        <title>Multicomponent nature underlies the extraordinary mechanical properties of spider dragline silk.</title>
        <authorList>
            <person name="Kono N."/>
            <person name="Nakamura H."/>
            <person name="Mori M."/>
            <person name="Yoshida Y."/>
            <person name="Ohtoshi R."/>
            <person name="Malay A.D."/>
            <person name="Moran D.A.P."/>
            <person name="Tomita M."/>
            <person name="Numata K."/>
            <person name="Arakawa K."/>
        </authorList>
    </citation>
    <scope>NUCLEOTIDE SEQUENCE</scope>
</reference>
<name>A0A8X6P713_NEPPI</name>
<sequence length="175" mass="20322">MKEPWKVSAVVRRVLEDFQDAVKELEPLFQNSKTTVCDRVSESGKSVCFSILSSINKSERSIADSRIICRISRLFSKPSVNLETTEFTSDSILNRIMRMTLKSFLEYIRCRTFNRFGLQQIQIDVHCLQLRVLPYLQNEDSFTSLFDDIISSCYNRTIHPEFMNPQVVSSLCQTF</sequence>
<comment type="function">
    <text evidence="3">Acts as component of the GARP complex that is involved in retrograde transport from early and late endosomes to the trans-Golgi network (TGN).</text>
</comment>
<accession>A0A8X6P713</accession>
<evidence type="ECO:0000313" key="5">
    <source>
        <dbReference type="Proteomes" id="UP000887013"/>
    </source>
</evidence>
<dbReference type="PANTHER" id="PTHR15954:SF4">
    <property type="entry name" value="VACUOLAR PROTEIN SORTING-ASSOCIATED PROTEIN 51 HOMOLOG"/>
    <property type="match status" value="1"/>
</dbReference>
<proteinExistence type="inferred from homology"/>
<dbReference type="GO" id="GO:0032456">
    <property type="term" value="P:endocytic recycling"/>
    <property type="evidence" value="ECO:0007669"/>
    <property type="project" value="TreeGrafter"/>
</dbReference>
<comment type="similarity">
    <text evidence="1 3">Belongs to the VPS51 family.</text>
</comment>
<organism evidence="4 5">
    <name type="scientific">Nephila pilipes</name>
    <name type="common">Giant wood spider</name>
    <name type="synonym">Nephila maculata</name>
    <dbReference type="NCBI Taxonomy" id="299642"/>
    <lineage>
        <taxon>Eukaryota</taxon>
        <taxon>Metazoa</taxon>
        <taxon>Ecdysozoa</taxon>
        <taxon>Arthropoda</taxon>
        <taxon>Chelicerata</taxon>
        <taxon>Arachnida</taxon>
        <taxon>Araneae</taxon>
        <taxon>Araneomorphae</taxon>
        <taxon>Entelegynae</taxon>
        <taxon>Araneoidea</taxon>
        <taxon>Nephilidae</taxon>
        <taxon>Nephila</taxon>
    </lineage>
</organism>
<dbReference type="GO" id="GO:0005829">
    <property type="term" value="C:cytosol"/>
    <property type="evidence" value="ECO:0007669"/>
    <property type="project" value="GOC"/>
</dbReference>